<comment type="caution">
    <text evidence="3">The sequence shown here is derived from an EMBL/GenBank/DDBJ whole genome shotgun (WGS) entry which is preliminary data.</text>
</comment>
<accession>A0ABV6HQ32</accession>
<organism evidence="3 4">
    <name type="scientific">Olivibacter oleidegradans</name>
    <dbReference type="NCBI Taxonomy" id="760123"/>
    <lineage>
        <taxon>Bacteria</taxon>
        <taxon>Pseudomonadati</taxon>
        <taxon>Bacteroidota</taxon>
        <taxon>Sphingobacteriia</taxon>
        <taxon>Sphingobacteriales</taxon>
        <taxon>Sphingobacteriaceae</taxon>
        <taxon>Olivibacter</taxon>
    </lineage>
</organism>
<keyword evidence="1" id="KW-0812">Transmembrane</keyword>
<protein>
    <submittedName>
        <fullName evidence="3">Adenylate/guanylate cyclase domain-containing protein</fullName>
    </submittedName>
</protein>
<feature type="transmembrane region" description="Helical" evidence="1">
    <location>
        <begin position="52"/>
        <end position="73"/>
    </location>
</feature>
<dbReference type="Proteomes" id="UP001589774">
    <property type="component" value="Unassembled WGS sequence"/>
</dbReference>
<evidence type="ECO:0000256" key="1">
    <source>
        <dbReference type="SAM" id="Phobius"/>
    </source>
</evidence>
<dbReference type="InterPro" id="IPR029787">
    <property type="entry name" value="Nucleotide_cyclase"/>
</dbReference>
<evidence type="ECO:0000259" key="2">
    <source>
        <dbReference type="PROSITE" id="PS50125"/>
    </source>
</evidence>
<dbReference type="SUPFAM" id="SSF55073">
    <property type="entry name" value="Nucleotide cyclase"/>
    <property type="match status" value="1"/>
</dbReference>
<dbReference type="Pfam" id="PF00211">
    <property type="entry name" value="Guanylate_cyc"/>
    <property type="match status" value="1"/>
</dbReference>
<proteinExistence type="predicted"/>
<dbReference type="InterPro" id="IPR050697">
    <property type="entry name" value="Adenylyl/Guanylyl_Cyclase_3/4"/>
</dbReference>
<dbReference type="Gene3D" id="3.30.70.1230">
    <property type="entry name" value="Nucleotide cyclase"/>
    <property type="match status" value="1"/>
</dbReference>
<feature type="transmembrane region" description="Helical" evidence="1">
    <location>
        <begin position="85"/>
        <end position="110"/>
    </location>
</feature>
<gene>
    <name evidence="3" type="ORF">ACFFI0_17070</name>
</gene>
<keyword evidence="1" id="KW-0472">Membrane</keyword>
<sequence>MKRGTFLKLRQLGLIIIIWMFIGFIIAIYDHLVLHTQVSLGTTANYSFFISVLRNIGAGLIGALLGGSILVFYINEKFRDKPYGYTILIVIICFVLIVGIITLVMGLTIVPYQLKRPLSDPATRQAVVSFMTDSYPLKNGLVWAFIVALTQFLLQVSSKFGHETFLHILTGKYNTPKAEKRIFMFLDLNASTTIAERLGNERYHSLLKDFFADITNPILENKGNIYQYVGDEVVVAWSYKDGLEKSHCLRCFFDIKMTIEDKKDRYEQLYGLVPTFKAGIHSGNVIAGEIGVVKRDITYSGDVLNTTSRILGKCGEFKEEVIISADLLSLLNSAKEYSSKLLGSIRLRGKEREVAILALLPNSIDSAGS</sequence>
<name>A0ABV6HQ32_9SPHI</name>
<dbReference type="RefSeq" id="WP_130855361.1">
    <property type="nucleotide sequence ID" value="NZ_JBHLWO010000002.1"/>
</dbReference>
<evidence type="ECO:0000313" key="4">
    <source>
        <dbReference type="Proteomes" id="UP001589774"/>
    </source>
</evidence>
<feature type="domain" description="Guanylate cyclase" evidence="2">
    <location>
        <begin position="182"/>
        <end position="311"/>
    </location>
</feature>
<feature type="transmembrane region" description="Helical" evidence="1">
    <location>
        <begin position="12"/>
        <end position="32"/>
    </location>
</feature>
<dbReference type="PANTHER" id="PTHR43081:SF1">
    <property type="entry name" value="ADENYLATE CYCLASE, TERMINAL-DIFFERENTIATION SPECIFIC"/>
    <property type="match status" value="1"/>
</dbReference>
<evidence type="ECO:0000313" key="3">
    <source>
        <dbReference type="EMBL" id="MFC0320038.1"/>
    </source>
</evidence>
<dbReference type="EMBL" id="JBHLWO010000002">
    <property type="protein sequence ID" value="MFC0320038.1"/>
    <property type="molecule type" value="Genomic_DNA"/>
</dbReference>
<dbReference type="InterPro" id="IPR001054">
    <property type="entry name" value="A/G_cyclase"/>
</dbReference>
<reference evidence="3 4" key="1">
    <citation type="submission" date="2024-09" db="EMBL/GenBank/DDBJ databases">
        <authorList>
            <person name="Sun Q."/>
            <person name="Mori K."/>
        </authorList>
    </citation>
    <scope>NUCLEOTIDE SEQUENCE [LARGE SCALE GENOMIC DNA]</scope>
    <source>
        <strain evidence="3 4">CCM 7765</strain>
    </source>
</reference>
<keyword evidence="1" id="KW-1133">Transmembrane helix</keyword>
<keyword evidence="4" id="KW-1185">Reference proteome</keyword>
<dbReference type="CDD" id="cd07302">
    <property type="entry name" value="CHD"/>
    <property type="match status" value="1"/>
</dbReference>
<dbReference type="PROSITE" id="PS50125">
    <property type="entry name" value="GUANYLATE_CYCLASE_2"/>
    <property type="match status" value="1"/>
</dbReference>
<dbReference type="PANTHER" id="PTHR43081">
    <property type="entry name" value="ADENYLATE CYCLASE, TERMINAL-DIFFERENTIATION SPECIFIC-RELATED"/>
    <property type="match status" value="1"/>
</dbReference>